<keyword evidence="2" id="KW-1185">Reference proteome</keyword>
<gene>
    <name evidence="1" type="ORF">J4050_09815</name>
</gene>
<evidence type="ECO:0000313" key="1">
    <source>
        <dbReference type="EMBL" id="MBO3117045.1"/>
    </source>
</evidence>
<evidence type="ECO:0000313" key="2">
    <source>
        <dbReference type="Proteomes" id="UP000676776"/>
    </source>
</evidence>
<name>A0ABS3T2S5_9FLAO</name>
<dbReference type="RefSeq" id="WP_208154406.1">
    <property type="nucleotide sequence ID" value="NZ_JAGEVF010000007.1"/>
</dbReference>
<accession>A0ABS3T2S5</accession>
<dbReference type="Pfam" id="PF14014">
    <property type="entry name" value="DUF4230"/>
    <property type="match status" value="1"/>
</dbReference>
<dbReference type="EMBL" id="JAGEVF010000007">
    <property type="protein sequence ID" value="MBO3117045.1"/>
    <property type="molecule type" value="Genomic_DNA"/>
</dbReference>
<comment type="caution">
    <text evidence="1">The sequence shown here is derived from an EMBL/GenBank/DDBJ whole genome shotgun (WGS) entry which is preliminary data.</text>
</comment>
<dbReference type="InterPro" id="IPR025324">
    <property type="entry name" value="DUF4230"/>
</dbReference>
<protein>
    <submittedName>
        <fullName evidence="1">DUF4230 domain-containing protein</fullName>
    </submittedName>
</protein>
<proteinExistence type="predicted"/>
<reference evidence="1 2" key="1">
    <citation type="submission" date="2021-03" db="EMBL/GenBank/DDBJ databases">
        <title>Winogradskyella sp. nov., isolated from costal sediment.</title>
        <authorList>
            <person name="Gao C."/>
        </authorList>
    </citation>
    <scope>NUCLEOTIDE SEQUENCE [LARGE SCALE GENOMIC DNA]</scope>
    <source>
        <strain evidence="1 2">DF17</strain>
    </source>
</reference>
<dbReference type="Proteomes" id="UP000676776">
    <property type="component" value="Unassembled WGS sequence"/>
</dbReference>
<organism evidence="1 2">
    <name type="scientific">Winogradskyella pelagia</name>
    <dbReference type="NCBI Taxonomy" id="2819984"/>
    <lineage>
        <taxon>Bacteria</taxon>
        <taxon>Pseudomonadati</taxon>
        <taxon>Bacteroidota</taxon>
        <taxon>Flavobacteriia</taxon>
        <taxon>Flavobacteriales</taxon>
        <taxon>Flavobacteriaceae</taxon>
        <taxon>Winogradskyella</taxon>
    </lineage>
</organism>
<sequence length="202" mass="23239">MRNFLLGILITVVILLLYKQCTNRSENSLRTSSELIQEQLNQVSKLVVTEGHFTEVFNYENSKEIFGDYLTADKKALVVVNAKISVSYDLSKLEYSLNEETKTIEILNIPEQEVLISPELEYYDMQSDFFNPFEAKDYNTINASVKSTLLKKIETSTLKTNAENRLISELAKFYILTESLGWTLIYKSKPVNVQEELNDLIL</sequence>